<dbReference type="AlphaFoldDB" id="A0A0F6SFW8"/>
<keyword evidence="3" id="KW-1185">Reference proteome</keyword>
<evidence type="ECO:0000313" key="2">
    <source>
        <dbReference type="EMBL" id="AKF07669.1"/>
    </source>
</evidence>
<dbReference type="RefSeq" id="WP_053234900.1">
    <property type="nucleotide sequence ID" value="NZ_CP011125.1"/>
</dbReference>
<dbReference type="InterPro" id="IPR036465">
    <property type="entry name" value="vWFA_dom_sf"/>
</dbReference>
<name>A0A0F6SFW8_9BACT</name>
<gene>
    <name evidence="2" type="ORF">DB32_004818</name>
</gene>
<dbReference type="Gene3D" id="3.40.50.410">
    <property type="entry name" value="von Willebrand factor, type A domain"/>
    <property type="match status" value="1"/>
</dbReference>
<sequence length="296" mass="32904">MSSSLLEPEFLRRLARLRLAVRRRFAGATSGARRSRNRGSSAEFAEHRPYFPGDDVRRIDWNAYARLEELVLRLFVAEEDLSLYLLVDTSASMGLGAPRKIDVAKRLAAGLGYVGLSGSERVAVMPFAARLSRPLPASRGRKRVGPLLRFLDELEPSGDTDLARGVDEFLARSPRPGLVVVLSDFLDPRGFTRPLDRLIAEKHEPVLFHVLDREELDPTPGGDLELVDSETGRKVEVSLDARAVRAYRQRLATFLVELESYAKKRGLFYGRVGEGAFEDVLVEYLARGTPGAARAV</sequence>
<dbReference type="Proteomes" id="UP000034883">
    <property type="component" value="Chromosome"/>
</dbReference>
<evidence type="ECO:0000313" key="3">
    <source>
        <dbReference type="Proteomes" id="UP000034883"/>
    </source>
</evidence>
<organism evidence="2 3">
    <name type="scientific">Sandaracinus amylolyticus</name>
    <dbReference type="NCBI Taxonomy" id="927083"/>
    <lineage>
        <taxon>Bacteria</taxon>
        <taxon>Pseudomonadati</taxon>
        <taxon>Myxococcota</taxon>
        <taxon>Polyangia</taxon>
        <taxon>Polyangiales</taxon>
        <taxon>Sandaracinaceae</taxon>
        <taxon>Sandaracinus</taxon>
    </lineage>
</organism>
<evidence type="ECO:0000259" key="1">
    <source>
        <dbReference type="Pfam" id="PF01882"/>
    </source>
</evidence>
<protein>
    <recommendedName>
        <fullName evidence="1">DUF58 domain-containing protein</fullName>
    </recommendedName>
</protein>
<dbReference type="SUPFAM" id="SSF53300">
    <property type="entry name" value="vWA-like"/>
    <property type="match status" value="1"/>
</dbReference>
<proteinExistence type="predicted"/>
<reference evidence="2 3" key="1">
    <citation type="submission" date="2015-03" db="EMBL/GenBank/DDBJ databases">
        <title>Genome assembly of Sandaracinus amylolyticus DSM 53668.</title>
        <authorList>
            <person name="Sharma G."/>
            <person name="Subramanian S."/>
        </authorList>
    </citation>
    <scope>NUCLEOTIDE SEQUENCE [LARGE SCALE GENOMIC DNA]</scope>
    <source>
        <strain evidence="2 3">DSM 53668</strain>
    </source>
</reference>
<dbReference type="CDD" id="cd00198">
    <property type="entry name" value="vWFA"/>
    <property type="match status" value="1"/>
</dbReference>
<dbReference type="InterPro" id="IPR002881">
    <property type="entry name" value="DUF58"/>
</dbReference>
<dbReference type="KEGG" id="samy:DB32_004818"/>
<dbReference type="Pfam" id="PF01882">
    <property type="entry name" value="DUF58"/>
    <property type="match status" value="1"/>
</dbReference>
<dbReference type="PANTHER" id="PTHR33608">
    <property type="entry name" value="BLL2464 PROTEIN"/>
    <property type="match status" value="1"/>
</dbReference>
<dbReference type="STRING" id="927083.DB32_004818"/>
<dbReference type="EMBL" id="CP011125">
    <property type="protein sequence ID" value="AKF07669.1"/>
    <property type="molecule type" value="Genomic_DNA"/>
</dbReference>
<accession>A0A0F6SFW8</accession>
<dbReference type="PANTHER" id="PTHR33608:SF7">
    <property type="entry name" value="DUF58 DOMAIN-CONTAINING PROTEIN"/>
    <property type="match status" value="1"/>
</dbReference>
<feature type="domain" description="DUF58" evidence="1">
    <location>
        <begin position="46"/>
        <end position="249"/>
    </location>
</feature>